<dbReference type="Gene3D" id="2.120.10.80">
    <property type="entry name" value="Kelch-type beta propeller"/>
    <property type="match status" value="1"/>
</dbReference>
<dbReference type="SMART" id="SM00225">
    <property type="entry name" value="BTB"/>
    <property type="match status" value="1"/>
</dbReference>
<name>A0A4C2ADU8_EUMVA</name>
<feature type="compositionally biased region" description="Basic and acidic residues" evidence="3">
    <location>
        <begin position="1"/>
        <end position="15"/>
    </location>
</feature>
<evidence type="ECO:0000256" key="3">
    <source>
        <dbReference type="SAM" id="MobiDB-lite"/>
    </source>
</evidence>
<dbReference type="InterPro" id="IPR006652">
    <property type="entry name" value="Kelch_1"/>
</dbReference>
<dbReference type="Proteomes" id="UP000299102">
    <property type="component" value="Unassembled WGS sequence"/>
</dbReference>
<dbReference type="InterPro" id="IPR011705">
    <property type="entry name" value="BACK"/>
</dbReference>
<keyword evidence="1" id="KW-0880">Kelch repeat</keyword>
<feature type="compositionally biased region" description="Polar residues" evidence="3">
    <location>
        <begin position="16"/>
        <end position="36"/>
    </location>
</feature>
<protein>
    <submittedName>
        <fullName evidence="5">Kelch-like protein 17</fullName>
    </submittedName>
</protein>
<evidence type="ECO:0000313" key="5">
    <source>
        <dbReference type="EMBL" id="GBP97379.1"/>
    </source>
</evidence>
<keyword evidence="6" id="KW-1185">Reference proteome</keyword>
<dbReference type="InterPro" id="IPR015915">
    <property type="entry name" value="Kelch-typ_b-propeller"/>
</dbReference>
<evidence type="ECO:0000256" key="1">
    <source>
        <dbReference type="ARBA" id="ARBA00022441"/>
    </source>
</evidence>
<dbReference type="SMART" id="SM00612">
    <property type="entry name" value="Kelch"/>
    <property type="match status" value="2"/>
</dbReference>
<dbReference type="GO" id="GO:0003779">
    <property type="term" value="F:actin binding"/>
    <property type="evidence" value="ECO:0007669"/>
    <property type="project" value="UniProtKB-KW"/>
</dbReference>
<dbReference type="EMBL" id="BGZK01002923">
    <property type="protein sequence ID" value="GBP97379.1"/>
    <property type="molecule type" value="Genomic_DNA"/>
</dbReference>
<dbReference type="InterPro" id="IPR000210">
    <property type="entry name" value="BTB/POZ_dom"/>
</dbReference>
<gene>
    <name evidence="5" type="primary">KLHL17</name>
    <name evidence="5" type="ORF">EVAR_70548_1</name>
</gene>
<evidence type="ECO:0000256" key="2">
    <source>
        <dbReference type="ARBA" id="ARBA00022737"/>
    </source>
</evidence>
<dbReference type="PANTHER" id="PTHR45632">
    <property type="entry name" value="LD33804P"/>
    <property type="match status" value="1"/>
</dbReference>
<dbReference type="OrthoDB" id="45365at2759"/>
<dbReference type="STRING" id="151549.A0A4C2ADU8"/>
<dbReference type="PROSITE" id="PS50097">
    <property type="entry name" value="BTB"/>
    <property type="match status" value="1"/>
</dbReference>
<keyword evidence="2" id="KW-0677">Repeat</keyword>
<dbReference type="Pfam" id="PF07707">
    <property type="entry name" value="BACK"/>
    <property type="match status" value="1"/>
</dbReference>
<dbReference type="SMART" id="SM00875">
    <property type="entry name" value="BACK"/>
    <property type="match status" value="1"/>
</dbReference>
<proteinExistence type="predicted"/>
<dbReference type="GO" id="GO:0016567">
    <property type="term" value="P:protein ubiquitination"/>
    <property type="evidence" value="ECO:0007669"/>
    <property type="project" value="UniProtKB-UniPathway"/>
</dbReference>
<feature type="domain" description="BTB" evidence="4">
    <location>
        <begin position="76"/>
        <end position="168"/>
    </location>
</feature>
<dbReference type="SUPFAM" id="SSF117281">
    <property type="entry name" value="Kelch motif"/>
    <property type="match status" value="1"/>
</dbReference>
<dbReference type="AlphaFoldDB" id="A0A4C2ADU8"/>
<evidence type="ECO:0000259" key="4">
    <source>
        <dbReference type="PROSITE" id="PS50097"/>
    </source>
</evidence>
<dbReference type="Gene3D" id="1.25.40.420">
    <property type="match status" value="1"/>
</dbReference>
<dbReference type="UniPathway" id="UPA00143"/>
<accession>A0A4C2ADU8</accession>
<sequence>MAKWIEHQSRGRRSTDNTANSEDVTTTSNNSTQTPCDLSPPGPNEEIIPQAHHQNPGHCVASFAAINQMRTNSQLCDVTLEVGGETLHAHKVVLASVSPYFYAMFNDAHSCKELLTRSHKYALQNFQQVVGTEEFLLLPYEDVKDLISNNLLNICSEEKVFHAVLNWIKHDLAERQIHIAELMSNVRLPLPADHGKAAGWHEAVCVCRGWRQSFAIHNECEVYNPRSNIWSTIAPMLWRRSRSGVTALHKTLYVVGGYDGVNDLATAECYNPSSNKWSYITPMGTKRSCLGICAFDGLIYVCGGYDGASCLSSTER</sequence>
<feature type="region of interest" description="Disordered" evidence="3">
    <location>
        <begin position="1"/>
        <end position="51"/>
    </location>
</feature>
<dbReference type="InterPro" id="IPR011333">
    <property type="entry name" value="SKP1/BTB/POZ_sf"/>
</dbReference>
<dbReference type="FunFam" id="1.25.40.420:FF:000001">
    <property type="entry name" value="Kelch-like family member 12"/>
    <property type="match status" value="1"/>
</dbReference>
<comment type="caution">
    <text evidence="5">The sequence shown here is derived from an EMBL/GenBank/DDBJ whole genome shotgun (WGS) entry which is preliminary data.</text>
</comment>
<organism evidence="5 6">
    <name type="scientific">Eumeta variegata</name>
    <name type="common">Bagworm moth</name>
    <name type="synonym">Eumeta japonica</name>
    <dbReference type="NCBI Taxonomy" id="151549"/>
    <lineage>
        <taxon>Eukaryota</taxon>
        <taxon>Metazoa</taxon>
        <taxon>Ecdysozoa</taxon>
        <taxon>Arthropoda</taxon>
        <taxon>Hexapoda</taxon>
        <taxon>Insecta</taxon>
        <taxon>Pterygota</taxon>
        <taxon>Neoptera</taxon>
        <taxon>Endopterygota</taxon>
        <taxon>Lepidoptera</taxon>
        <taxon>Glossata</taxon>
        <taxon>Ditrysia</taxon>
        <taxon>Tineoidea</taxon>
        <taxon>Psychidae</taxon>
        <taxon>Oiketicinae</taxon>
        <taxon>Eumeta</taxon>
    </lineage>
</organism>
<dbReference type="SUPFAM" id="SSF54695">
    <property type="entry name" value="POZ domain"/>
    <property type="match status" value="1"/>
</dbReference>
<evidence type="ECO:0000313" key="6">
    <source>
        <dbReference type="Proteomes" id="UP000299102"/>
    </source>
</evidence>
<reference evidence="5 6" key="1">
    <citation type="journal article" date="2019" name="Commun. Biol.">
        <title>The bagworm genome reveals a unique fibroin gene that provides high tensile strength.</title>
        <authorList>
            <person name="Kono N."/>
            <person name="Nakamura H."/>
            <person name="Ohtoshi R."/>
            <person name="Tomita M."/>
            <person name="Numata K."/>
            <person name="Arakawa K."/>
        </authorList>
    </citation>
    <scope>NUCLEOTIDE SEQUENCE [LARGE SCALE GENOMIC DNA]</scope>
</reference>
<dbReference type="Pfam" id="PF01344">
    <property type="entry name" value="Kelch_1"/>
    <property type="match status" value="2"/>
</dbReference>
<dbReference type="PANTHER" id="PTHR45632:SF26">
    <property type="entry name" value="BTB DOMAIN-CONTAINING PROTEIN"/>
    <property type="match status" value="1"/>
</dbReference>